<keyword evidence="4" id="KW-0572">Peptidoglycan-anchor</keyword>
<dbReference type="InterPro" id="IPR019931">
    <property type="entry name" value="LPXTG_anchor"/>
</dbReference>
<sequence>MSAKTENNDVETLPKTGEGQNQAGIIGLLLANLASLFGLAAGKKKN</sequence>
<dbReference type="Pfam" id="PF00746">
    <property type="entry name" value="Gram_pos_anchor"/>
    <property type="match status" value="1"/>
</dbReference>
<dbReference type="AlphaFoldDB" id="A0A9E2KRI3"/>
<feature type="transmembrane region" description="Helical" evidence="5">
    <location>
        <begin position="23"/>
        <end position="42"/>
    </location>
</feature>
<accession>A0A9E2KRI3</accession>
<keyword evidence="5" id="KW-0472">Membrane</keyword>
<evidence type="ECO:0000313" key="7">
    <source>
        <dbReference type="EMBL" id="MBU3828789.1"/>
    </source>
</evidence>
<keyword evidence="5" id="KW-1133">Transmembrane helix</keyword>
<dbReference type="NCBIfam" id="TIGR01167">
    <property type="entry name" value="LPXTG_anchor"/>
    <property type="match status" value="1"/>
</dbReference>
<gene>
    <name evidence="7" type="ORF">H9806_06660</name>
</gene>
<dbReference type="Proteomes" id="UP000823844">
    <property type="component" value="Unassembled WGS sequence"/>
</dbReference>
<keyword evidence="1" id="KW-0134">Cell wall</keyword>
<proteinExistence type="predicted"/>
<feature type="domain" description="Gram-positive cocci surface proteins LPxTG" evidence="6">
    <location>
        <begin position="13"/>
        <end position="46"/>
    </location>
</feature>
<evidence type="ECO:0000256" key="3">
    <source>
        <dbReference type="ARBA" id="ARBA00022729"/>
    </source>
</evidence>
<reference evidence="7" key="2">
    <citation type="submission" date="2021-04" db="EMBL/GenBank/DDBJ databases">
        <authorList>
            <person name="Gilroy R."/>
        </authorList>
    </citation>
    <scope>NUCLEOTIDE SEQUENCE</scope>
    <source>
        <strain evidence="7">F6-686</strain>
    </source>
</reference>
<protein>
    <submittedName>
        <fullName evidence="7">LPXTG cell wall anchor domain-containing protein</fullName>
    </submittedName>
</protein>
<keyword evidence="5" id="KW-0812">Transmembrane</keyword>
<reference evidence="7" key="1">
    <citation type="journal article" date="2021" name="PeerJ">
        <title>Extensive microbial diversity within the chicken gut microbiome revealed by metagenomics and culture.</title>
        <authorList>
            <person name="Gilroy R."/>
            <person name="Ravi A."/>
            <person name="Getino M."/>
            <person name="Pursley I."/>
            <person name="Horton D.L."/>
            <person name="Alikhan N.F."/>
            <person name="Baker D."/>
            <person name="Gharbi K."/>
            <person name="Hall N."/>
            <person name="Watson M."/>
            <person name="Adriaenssens E.M."/>
            <person name="Foster-Nyarko E."/>
            <person name="Jarju S."/>
            <person name="Secka A."/>
            <person name="Antonio M."/>
            <person name="Oren A."/>
            <person name="Chaudhuri R.R."/>
            <person name="La Ragione R."/>
            <person name="Hildebrand F."/>
            <person name="Pallen M.J."/>
        </authorList>
    </citation>
    <scope>NUCLEOTIDE SEQUENCE</scope>
    <source>
        <strain evidence="7">F6-686</strain>
    </source>
</reference>
<evidence type="ECO:0000256" key="1">
    <source>
        <dbReference type="ARBA" id="ARBA00022512"/>
    </source>
</evidence>
<evidence type="ECO:0000259" key="6">
    <source>
        <dbReference type="PROSITE" id="PS50847"/>
    </source>
</evidence>
<organism evidence="7 8">
    <name type="scientific">Candidatus Lactobacillus pullistercoris</name>
    <dbReference type="NCBI Taxonomy" id="2838636"/>
    <lineage>
        <taxon>Bacteria</taxon>
        <taxon>Bacillati</taxon>
        <taxon>Bacillota</taxon>
        <taxon>Bacilli</taxon>
        <taxon>Lactobacillales</taxon>
        <taxon>Lactobacillaceae</taxon>
        <taxon>Lactobacillus</taxon>
    </lineage>
</organism>
<name>A0A9E2KRI3_9LACO</name>
<comment type="caution">
    <text evidence="7">The sequence shown here is derived from an EMBL/GenBank/DDBJ whole genome shotgun (WGS) entry which is preliminary data.</text>
</comment>
<evidence type="ECO:0000256" key="2">
    <source>
        <dbReference type="ARBA" id="ARBA00022525"/>
    </source>
</evidence>
<evidence type="ECO:0000313" key="8">
    <source>
        <dbReference type="Proteomes" id="UP000823844"/>
    </source>
</evidence>
<dbReference type="PROSITE" id="PS50847">
    <property type="entry name" value="GRAM_POS_ANCHORING"/>
    <property type="match status" value="1"/>
</dbReference>
<keyword evidence="3" id="KW-0732">Signal</keyword>
<keyword evidence="2" id="KW-0964">Secreted</keyword>
<evidence type="ECO:0000256" key="5">
    <source>
        <dbReference type="SAM" id="Phobius"/>
    </source>
</evidence>
<evidence type="ECO:0000256" key="4">
    <source>
        <dbReference type="ARBA" id="ARBA00023088"/>
    </source>
</evidence>
<dbReference type="EMBL" id="JAHLFT010000086">
    <property type="protein sequence ID" value="MBU3828789.1"/>
    <property type="molecule type" value="Genomic_DNA"/>
</dbReference>